<gene>
    <name evidence="1" type="ORF">KHB02_19505</name>
</gene>
<evidence type="ECO:0000313" key="1">
    <source>
        <dbReference type="EMBL" id="MBS4183580.1"/>
    </source>
</evidence>
<protein>
    <submittedName>
        <fullName evidence="1">Uncharacterized protein</fullName>
    </submittedName>
</protein>
<dbReference type="AlphaFoldDB" id="A0A942YB98"/>
<organism evidence="1">
    <name type="scientific">Neobacillus citreus</name>
    <dbReference type="NCBI Taxonomy" id="2833578"/>
    <lineage>
        <taxon>Bacteria</taxon>
        <taxon>Bacillati</taxon>
        <taxon>Bacillota</taxon>
        <taxon>Bacilli</taxon>
        <taxon>Bacillales</taxon>
        <taxon>Bacillaceae</taxon>
        <taxon>Neobacillus</taxon>
    </lineage>
</organism>
<accession>A0A942YB98</accession>
<comment type="caution">
    <text evidence="1">The sequence shown here is derived from an EMBL/GenBank/DDBJ whole genome shotgun (WGS) entry which is preliminary data.</text>
</comment>
<proteinExistence type="predicted"/>
<dbReference type="EMBL" id="JAGYPE010000003">
    <property type="protein sequence ID" value="MBS4183580.1"/>
    <property type="molecule type" value="Genomic_DNA"/>
</dbReference>
<reference evidence="1" key="1">
    <citation type="submission" date="2021-05" db="EMBL/GenBank/DDBJ databases">
        <title>Novel Bacillus species.</title>
        <authorList>
            <person name="Liu G."/>
        </authorList>
    </citation>
    <scope>NUCLEOTIDE SEQUENCE</scope>
    <source>
        <strain evidence="1">FJAT-50051</strain>
    </source>
</reference>
<sequence length="107" mass="11678">MPEVHRASWRYDMRGGANVHDAPCGRRRTGELCCLTDPSVTDTARSARDAARRTEHGEACRACDVAPPNARCTATPGTLQHATKLRDTPLTNARIMHRAARPCITAV</sequence>
<name>A0A942YB98_9BACI</name>